<dbReference type="Proteomes" id="UP000245469">
    <property type="component" value="Unassembled WGS sequence"/>
</dbReference>
<name>A0A315ZQW5_9ACTN</name>
<evidence type="ECO:0000313" key="3">
    <source>
        <dbReference type="Proteomes" id="UP000245469"/>
    </source>
</evidence>
<dbReference type="EMBL" id="QGDQ01000038">
    <property type="protein sequence ID" value="PWJ47390.1"/>
    <property type="molecule type" value="Genomic_DNA"/>
</dbReference>
<dbReference type="SUPFAM" id="SSF46955">
    <property type="entry name" value="Putative DNA-binding domain"/>
    <property type="match status" value="1"/>
</dbReference>
<comment type="caution">
    <text evidence="2">The sequence shown here is derived from an EMBL/GenBank/DDBJ whole genome shotgun (WGS) entry which is preliminary data.</text>
</comment>
<gene>
    <name evidence="2" type="ORF">BXY45_13839</name>
</gene>
<evidence type="ECO:0000259" key="1">
    <source>
        <dbReference type="Pfam" id="PF12728"/>
    </source>
</evidence>
<keyword evidence="3" id="KW-1185">Reference proteome</keyword>
<organism evidence="2 3">
    <name type="scientific">Quadrisphaera granulorum</name>
    <dbReference type="NCBI Taxonomy" id="317664"/>
    <lineage>
        <taxon>Bacteria</taxon>
        <taxon>Bacillati</taxon>
        <taxon>Actinomycetota</taxon>
        <taxon>Actinomycetes</taxon>
        <taxon>Kineosporiales</taxon>
        <taxon>Kineosporiaceae</taxon>
        <taxon>Quadrisphaera</taxon>
    </lineage>
</organism>
<proteinExistence type="predicted"/>
<dbReference type="AlphaFoldDB" id="A0A315ZQW5"/>
<dbReference type="InterPro" id="IPR009061">
    <property type="entry name" value="DNA-bd_dom_put_sf"/>
</dbReference>
<feature type="domain" description="Helix-turn-helix" evidence="1">
    <location>
        <begin position="5"/>
        <end position="53"/>
    </location>
</feature>
<dbReference type="RefSeq" id="WP_109776436.1">
    <property type="nucleotide sequence ID" value="NZ_QGDQ01000038.1"/>
</dbReference>
<protein>
    <submittedName>
        <fullName evidence="2">Helix-turn-helix protein</fullName>
    </submittedName>
</protein>
<sequence>MSEHLTPAEAAAYLKRSPETLRYWRHCSKGPTFFRMESRVFYDRAELDHWLDRLRKQAQ</sequence>
<dbReference type="OrthoDB" id="4330189at2"/>
<dbReference type="InterPro" id="IPR041657">
    <property type="entry name" value="HTH_17"/>
</dbReference>
<reference evidence="2 3" key="1">
    <citation type="submission" date="2018-03" db="EMBL/GenBank/DDBJ databases">
        <title>Genomic Encyclopedia of Archaeal and Bacterial Type Strains, Phase II (KMG-II): from individual species to whole genera.</title>
        <authorList>
            <person name="Goeker M."/>
        </authorList>
    </citation>
    <scope>NUCLEOTIDE SEQUENCE [LARGE SCALE GENOMIC DNA]</scope>
    <source>
        <strain evidence="2 3">DSM 44889</strain>
    </source>
</reference>
<accession>A0A315ZQW5</accession>
<dbReference type="Pfam" id="PF12728">
    <property type="entry name" value="HTH_17"/>
    <property type="match status" value="1"/>
</dbReference>
<evidence type="ECO:0000313" key="2">
    <source>
        <dbReference type="EMBL" id="PWJ47390.1"/>
    </source>
</evidence>